<evidence type="ECO:0000313" key="2">
    <source>
        <dbReference type="Proteomes" id="UP000298030"/>
    </source>
</evidence>
<proteinExistence type="predicted"/>
<accession>A0A4Y7SD56</accession>
<dbReference type="Proteomes" id="UP000298030">
    <property type="component" value="Unassembled WGS sequence"/>
</dbReference>
<reference evidence="1 2" key="1">
    <citation type="journal article" date="2019" name="Nat. Ecol. Evol.">
        <title>Megaphylogeny resolves global patterns of mushroom evolution.</title>
        <authorList>
            <person name="Varga T."/>
            <person name="Krizsan K."/>
            <person name="Foldi C."/>
            <person name="Dima B."/>
            <person name="Sanchez-Garcia M."/>
            <person name="Sanchez-Ramirez S."/>
            <person name="Szollosi G.J."/>
            <person name="Szarkandi J.G."/>
            <person name="Papp V."/>
            <person name="Albert L."/>
            <person name="Andreopoulos W."/>
            <person name="Angelini C."/>
            <person name="Antonin V."/>
            <person name="Barry K.W."/>
            <person name="Bougher N.L."/>
            <person name="Buchanan P."/>
            <person name="Buyck B."/>
            <person name="Bense V."/>
            <person name="Catcheside P."/>
            <person name="Chovatia M."/>
            <person name="Cooper J."/>
            <person name="Damon W."/>
            <person name="Desjardin D."/>
            <person name="Finy P."/>
            <person name="Geml J."/>
            <person name="Haridas S."/>
            <person name="Hughes K."/>
            <person name="Justo A."/>
            <person name="Karasinski D."/>
            <person name="Kautmanova I."/>
            <person name="Kiss B."/>
            <person name="Kocsube S."/>
            <person name="Kotiranta H."/>
            <person name="LaButti K.M."/>
            <person name="Lechner B.E."/>
            <person name="Liimatainen K."/>
            <person name="Lipzen A."/>
            <person name="Lukacs Z."/>
            <person name="Mihaltcheva S."/>
            <person name="Morgado L.N."/>
            <person name="Niskanen T."/>
            <person name="Noordeloos M.E."/>
            <person name="Ohm R.A."/>
            <person name="Ortiz-Santana B."/>
            <person name="Ovrebo C."/>
            <person name="Racz N."/>
            <person name="Riley R."/>
            <person name="Savchenko A."/>
            <person name="Shiryaev A."/>
            <person name="Soop K."/>
            <person name="Spirin V."/>
            <person name="Szebenyi C."/>
            <person name="Tomsovsky M."/>
            <person name="Tulloss R.E."/>
            <person name="Uehling J."/>
            <person name="Grigoriev I.V."/>
            <person name="Vagvolgyi C."/>
            <person name="Papp T."/>
            <person name="Martin F.M."/>
            <person name="Miettinen O."/>
            <person name="Hibbett D.S."/>
            <person name="Nagy L.G."/>
        </authorList>
    </citation>
    <scope>NUCLEOTIDE SEQUENCE [LARGE SCALE GENOMIC DNA]</scope>
    <source>
        <strain evidence="1 2">FP101781</strain>
    </source>
</reference>
<dbReference type="AlphaFoldDB" id="A0A4Y7SD56"/>
<name>A0A4Y7SD56_COPMI</name>
<dbReference type="InterPro" id="IPR041078">
    <property type="entry name" value="Plavaka"/>
</dbReference>
<dbReference type="STRING" id="71717.A0A4Y7SD56"/>
<dbReference type="EMBL" id="QPFP01000181">
    <property type="protein sequence ID" value="TEB19639.1"/>
    <property type="molecule type" value="Genomic_DNA"/>
</dbReference>
<keyword evidence="2" id="KW-1185">Reference proteome</keyword>
<organism evidence="1 2">
    <name type="scientific">Coprinellus micaceus</name>
    <name type="common">Glistening ink-cap mushroom</name>
    <name type="synonym">Coprinus micaceus</name>
    <dbReference type="NCBI Taxonomy" id="71717"/>
    <lineage>
        <taxon>Eukaryota</taxon>
        <taxon>Fungi</taxon>
        <taxon>Dikarya</taxon>
        <taxon>Basidiomycota</taxon>
        <taxon>Agaricomycotina</taxon>
        <taxon>Agaricomycetes</taxon>
        <taxon>Agaricomycetidae</taxon>
        <taxon>Agaricales</taxon>
        <taxon>Agaricineae</taxon>
        <taxon>Psathyrellaceae</taxon>
        <taxon>Coprinellus</taxon>
    </lineage>
</organism>
<evidence type="ECO:0008006" key="3">
    <source>
        <dbReference type="Google" id="ProtNLM"/>
    </source>
</evidence>
<dbReference type="Pfam" id="PF18759">
    <property type="entry name" value="Plavaka"/>
    <property type="match status" value="1"/>
</dbReference>
<gene>
    <name evidence="1" type="ORF">FA13DRAFT_1646578</name>
</gene>
<sequence length="449" mass="50657">MPLYNIDDLPICPNCGKLFATTQGVNSHLSMSKLCAPYKKGKLRDIFLEAFENDEYELIPSLGDPGPRTRAHREGQRQKLGRVVEKLGLSFNNVRRLHQMVDGQPDKAGEWTTSNLSFRDDPSTTFTIRHRDVLKAIESIFKDPELGPHLVYKSSKVYSNRSKDNRIFSEMWTAKWWHVLQTQLPAHATVAPIIIATDKTQLTQFSGGKSAYPVYLTIGNVPKSLRRKPSSNASILIAYLSVDKIDRSEMTEAAHRSKVHRVFHESMRHILAPLIEAGKKGVEMVNHLGEVRQVHPILSSYVADYPEQCLVACCKSGTCPKCQCSADKLADPTPLPHRTPRWTLGVIETAKRDSNGSTHQFSKKCMEQDVTGGVYEPFWKDFPYTDIHRILTPDVLHQLYQGVFKHIIGWCQSVVGEKRLDQRIRSLPPIPRLAALQEWNLGTLADIGG</sequence>
<dbReference type="OrthoDB" id="2418900at2759"/>
<evidence type="ECO:0000313" key="1">
    <source>
        <dbReference type="EMBL" id="TEB19639.1"/>
    </source>
</evidence>
<protein>
    <recommendedName>
        <fullName evidence="3">C2H2-type domain-containing protein</fullName>
    </recommendedName>
</protein>
<comment type="caution">
    <text evidence="1">The sequence shown here is derived from an EMBL/GenBank/DDBJ whole genome shotgun (WGS) entry which is preliminary data.</text>
</comment>